<gene>
    <name evidence="1" type="ORF">H6A13_08525</name>
</gene>
<dbReference type="InterPro" id="IPR018770">
    <property type="entry name" value="ChloroindolylP_hydrolase"/>
</dbReference>
<evidence type="ECO:0000313" key="2">
    <source>
        <dbReference type="Proteomes" id="UP000713880"/>
    </source>
</evidence>
<sequence>MKRNWKEIISIAASAGLSLAVFLGLLAGLGWNLLLCMGLAAASYPGFLLVLRPVKKIGRMEVEKIGNGEVLHERLLEAGTDYRRMQKAAGKILDPVLKQDAQTLLTTAGSILKFLTDNPKKIPSARRYIDYYQETAANVLENYVELQDSRLATKEAQRILQNTKEAVATLKEAFQMQFEKLLQNELMDMEADLNLLKQTLRSEGYIETGKQRKQENE</sequence>
<protein>
    <submittedName>
        <fullName evidence="1">5-bromo-4-chloroindolyl phosphate hydrolysis family protein</fullName>
    </submittedName>
</protein>
<organism evidence="1 2">
    <name type="scientific">Mordavella massiliensis</name>
    <dbReference type="NCBI Taxonomy" id="1871024"/>
    <lineage>
        <taxon>Bacteria</taxon>
        <taxon>Bacillati</taxon>
        <taxon>Bacillota</taxon>
        <taxon>Clostridia</taxon>
        <taxon>Eubacteriales</taxon>
        <taxon>Clostridiaceae</taxon>
        <taxon>Mordavella</taxon>
    </lineage>
</organism>
<dbReference type="EMBL" id="JACJLV010000025">
    <property type="protein sequence ID" value="MBM6827133.1"/>
    <property type="molecule type" value="Genomic_DNA"/>
</dbReference>
<keyword evidence="2" id="KW-1185">Reference proteome</keyword>
<reference evidence="1" key="1">
    <citation type="submission" date="2020-08" db="EMBL/GenBank/DDBJ databases">
        <authorList>
            <person name="Cejkova D."/>
            <person name="Kubasova T."/>
            <person name="Jahodarova E."/>
            <person name="Rychlik I."/>
        </authorList>
    </citation>
    <scope>NUCLEOTIDE SEQUENCE</scope>
    <source>
        <strain evidence="1">An420c</strain>
    </source>
</reference>
<reference evidence="1" key="2">
    <citation type="journal article" date="2021" name="Sci. Rep.">
        <title>The distribution of antibiotic resistance genes in chicken gut microbiota commensals.</title>
        <authorList>
            <person name="Juricova H."/>
            <person name="Matiasovicova J."/>
            <person name="Kubasova T."/>
            <person name="Cejkova D."/>
            <person name="Rychlik I."/>
        </authorList>
    </citation>
    <scope>NUCLEOTIDE SEQUENCE</scope>
    <source>
        <strain evidence="1">An420c</strain>
    </source>
</reference>
<proteinExistence type="predicted"/>
<accession>A0A938X4X4</accession>
<comment type="caution">
    <text evidence="1">The sequence shown here is derived from an EMBL/GenBank/DDBJ whole genome shotgun (WGS) entry which is preliminary data.</text>
</comment>
<dbReference type="Proteomes" id="UP000713880">
    <property type="component" value="Unassembled WGS sequence"/>
</dbReference>
<dbReference type="Pfam" id="PF10112">
    <property type="entry name" value="Halogen_Hydrol"/>
    <property type="match status" value="1"/>
</dbReference>
<evidence type="ECO:0000313" key="1">
    <source>
        <dbReference type="EMBL" id="MBM6827133.1"/>
    </source>
</evidence>
<name>A0A938X4X4_9CLOT</name>
<dbReference type="RefSeq" id="WP_204909173.1">
    <property type="nucleotide sequence ID" value="NZ_JACJLV010000025.1"/>
</dbReference>
<dbReference type="AlphaFoldDB" id="A0A938X4X4"/>